<dbReference type="InterPro" id="IPR012338">
    <property type="entry name" value="Beta-lactam/transpept-like"/>
</dbReference>
<dbReference type="EMBL" id="UINC01094724">
    <property type="protein sequence ID" value="SVC50203.1"/>
    <property type="molecule type" value="Genomic_DNA"/>
</dbReference>
<evidence type="ECO:0000313" key="3">
    <source>
        <dbReference type="EMBL" id="SVC50203.1"/>
    </source>
</evidence>
<feature type="non-terminal residue" evidence="3">
    <location>
        <position position="1"/>
    </location>
</feature>
<accession>A0A382MMI7</accession>
<evidence type="ECO:0000256" key="1">
    <source>
        <dbReference type="ARBA" id="ARBA00022801"/>
    </source>
</evidence>
<dbReference type="AlphaFoldDB" id="A0A382MMI7"/>
<reference evidence="3" key="1">
    <citation type="submission" date="2018-05" db="EMBL/GenBank/DDBJ databases">
        <authorList>
            <person name="Lanie J.A."/>
            <person name="Ng W.-L."/>
            <person name="Kazmierczak K.M."/>
            <person name="Andrzejewski T.M."/>
            <person name="Davidsen T.M."/>
            <person name="Wayne K.J."/>
            <person name="Tettelin H."/>
            <person name="Glass J.I."/>
            <person name="Rusch D."/>
            <person name="Podicherti R."/>
            <person name="Tsui H.-C.T."/>
            <person name="Winkler M.E."/>
        </authorList>
    </citation>
    <scope>NUCLEOTIDE SEQUENCE</scope>
</reference>
<dbReference type="InterPro" id="IPR050789">
    <property type="entry name" value="Diverse_Enzym_Activities"/>
</dbReference>
<organism evidence="3">
    <name type="scientific">marine metagenome</name>
    <dbReference type="NCBI Taxonomy" id="408172"/>
    <lineage>
        <taxon>unclassified sequences</taxon>
        <taxon>metagenomes</taxon>
        <taxon>ecological metagenomes</taxon>
    </lineage>
</organism>
<dbReference type="InterPro" id="IPR001466">
    <property type="entry name" value="Beta-lactam-related"/>
</dbReference>
<name>A0A382MMI7_9ZZZZ</name>
<dbReference type="GO" id="GO:0016787">
    <property type="term" value="F:hydrolase activity"/>
    <property type="evidence" value="ECO:0007669"/>
    <property type="project" value="UniProtKB-KW"/>
</dbReference>
<evidence type="ECO:0000259" key="2">
    <source>
        <dbReference type="Pfam" id="PF00144"/>
    </source>
</evidence>
<feature type="domain" description="Beta-lactamase-related" evidence="2">
    <location>
        <begin position="6"/>
        <end position="211"/>
    </location>
</feature>
<keyword evidence="1" id="KW-0378">Hydrolase</keyword>
<sequence length="233" mass="25182">IGLMTMAFIIEDLSGKPLDEFLRERVWEPLGMTDTGFLPALILLDRIAPTEVDTFFRNTHVHGVVHDENAYAMGGVAGHAGLFSTASDLAILAQTLLGSGSIEGCLEGNLRAPGSPASAICAPGRGGSVRLVSEETLREFTSRFDASASRGLGWDTPDERSSAGDYFTRTAFGHTGFTGTSIWIDPELDLFVVLLTNRVNPTRDNSKHVELRRTVHDLAALAIIDQEVSLRGR</sequence>
<dbReference type="SUPFAM" id="SSF56601">
    <property type="entry name" value="beta-lactamase/transpeptidase-like"/>
    <property type="match status" value="1"/>
</dbReference>
<dbReference type="PANTHER" id="PTHR43283:SF11">
    <property type="entry name" value="BETA-LACTAMASE-RELATED DOMAIN-CONTAINING PROTEIN"/>
    <property type="match status" value="1"/>
</dbReference>
<protein>
    <recommendedName>
        <fullName evidence="2">Beta-lactamase-related domain-containing protein</fullName>
    </recommendedName>
</protein>
<dbReference type="Gene3D" id="3.40.710.10">
    <property type="entry name" value="DD-peptidase/beta-lactamase superfamily"/>
    <property type="match status" value="1"/>
</dbReference>
<dbReference type="PANTHER" id="PTHR43283">
    <property type="entry name" value="BETA-LACTAMASE-RELATED"/>
    <property type="match status" value="1"/>
</dbReference>
<proteinExistence type="predicted"/>
<dbReference type="Pfam" id="PF00144">
    <property type="entry name" value="Beta-lactamase"/>
    <property type="match status" value="1"/>
</dbReference>
<gene>
    <name evidence="3" type="ORF">METZ01_LOCUS303057</name>
</gene>